<name>A0A8X7BU98_9ARAC</name>
<protein>
    <submittedName>
        <fullName evidence="1">Uncharacterized protein</fullName>
    </submittedName>
</protein>
<comment type="caution">
    <text evidence="1">The sequence shown here is derived from an EMBL/GenBank/DDBJ whole genome shotgun (WGS) entry which is preliminary data.</text>
</comment>
<organism evidence="1 2">
    <name type="scientific">Trichonephila inaurata madagascariensis</name>
    <dbReference type="NCBI Taxonomy" id="2747483"/>
    <lineage>
        <taxon>Eukaryota</taxon>
        <taxon>Metazoa</taxon>
        <taxon>Ecdysozoa</taxon>
        <taxon>Arthropoda</taxon>
        <taxon>Chelicerata</taxon>
        <taxon>Arachnida</taxon>
        <taxon>Araneae</taxon>
        <taxon>Araneomorphae</taxon>
        <taxon>Entelegynae</taxon>
        <taxon>Araneoidea</taxon>
        <taxon>Nephilidae</taxon>
        <taxon>Trichonephila</taxon>
        <taxon>Trichonephila inaurata</taxon>
    </lineage>
</organism>
<keyword evidence="2" id="KW-1185">Reference proteome</keyword>
<reference evidence="1" key="1">
    <citation type="submission" date="2020-08" db="EMBL/GenBank/DDBJ databases">
        <title>Multicomponent nature underlies the extraordinary mechanical properties of spider dragline silk.</title>
        <authorList>
            <person name="Kono N."/>
            <person name="Nakamura H."/>
            <person name="Mori M."/>
            <person name="Yoshida Y."/>
            <person name="Ohtoshi R."/>
            <person name="Malay A.D."/>
            <person name="Moran D.A.P."/>
            <person name="Tomita M."/>
            <person name="Numata K."/>
            <person name="Arakawa K."/>
        </authorList>
    </citation>
    <scope>NUCLEOTIDE SEQUENCE</scope>
</reference>
<evidence type="ECO:0000313" key="2">
    <source>
        <dbReference type="Proteomes" id="UP000886998"/>
    </source>
</evidence>
<proteinExistence type="predicted"/>
<evidence type="ECO:0000313" key="1">
    <source>
        <dbReference type="EMBL" id="GFY43398.1"/>
    </source>
</evidence>
<dbReference type="AlphaFoldDB" id="A0A8X7BU98"/>
<dbReference type="EMBL" id="BMAV01003660">
    <property type="protein sequence ID" value="GFY43398.1"/>
    <property type="molecule type" value="Genomic_DNA"/>
</dbReference>
<accession>A0A8X7BU98</accession>
<sequence>MKHQIRVGQVFEREYLLYADDIDMIVRTLPALKEAILALKISSLLRSPNNSRDLYLSRNYRVTLVAVQLDLNQKDSTAPNEFREFFSYPMLFLGITGRNTVHELVSNRPSILCLDLEVEAEEQ</sequence>
<dbReference type="Proteomes" id="UP000886998">
    <property type="component" value="Unassembled WGS sequence"/>
</dbReference>
<gene>
    <name evidence="1" type="ORF">TNIN_355861</name>
</gene>